<accession>A0AAE4B1K9</accession>
<name>A0AAE4B1K9_9ACTN</name>
<dbReference type="EMBL" id="JAUSUZ010000001">
    <property type="protein sequence ID" value="MDQ0371550.1"/>
    <property type="molecule type" value="Genomic_DNA"/>
</dbReference>
<dbReference type="RefSeq" id="WP_307248438.1">
    <property type="nucleotide sequence ID" value="NZ_JAUSUZ010000001.1"/>
</dbReference>
<evidence type="ECO:0000313" key="2">
    <source>
        <dbReference type="Proteomes" id="UP001240236"/>
    </source>
</evidence>
<organism evidence="1 2">
    <name type="scientific">Catenuloplanes indicus</name>
    <dbReference type="NCBI Taxonomy" id="137267"/>
    <lineage>
        <taxon>Bacteria</taxon>
        <taxon>Bacillati</taxon>
        <taxon>Actinomycetota</taxon>
        <taxon>Actinomycetes</taxon>
        <taxon>Micromonosporales</taxon>
        <taxon>Micromonosporaceae</taxon>
        <taxon>Catenuloplanes</taxon>
    </lineage>
</organism>
<gene>
    <name evidence="1" type="ORF">J2S42_008219</name>
</gene>
<dbReference type="AlphaFoldDB" id="A0AAE4B1K9"/>
<evidence type="ECO:0000313" key="1">
    <source>
        <dbReference type="EMBL" id="MDQ0371550.1"/>
    </source>
</evidence>
<reference evidence="1 2" key="1">
    <citation type="submission" date="2023-07" db="EMBL/GenBank/DDBJ databases">
        <title>Sequencing the genomes of 1000 actinobacteria strains.</title>
        <authorList>
            <person name="Klenk H.-P."/>
        </authorList>
    </citation>
    <scope>NUCLEOTIDE SEQUENCE [LARGE SCALE GENOMIC DNA]</scope>
    <source>
        <strain evidence="1 2">DSM 44709</strain>
    </source>
</reference>
<protein>
    <submittedName>
        <fullName evidence="1">Uncharacterized protein</fullName>
    </submittedName>
</protein>
<sequence>MKIPDGMWLAGNADYSVTIVCDYEDCRPTNVGEPAGWELARYGGAELPGRTWFDMDRLGEFLAFVQDHADLHRNYDTDEPCWVPLRTLVPAGERGAWMWMGRGDHNGQPVEFYKHASTRGSIALTRDGRAWRSVVVQEWCWTPWGCAIPDQSPSHECSNDGVREYREVPAAEALAEALR</sequence>
<comment type="caution">
    <text evidence="1">The sequence shown here is derived from an EMBL/GenBank/DDBJ whole genome shotgun (WGS) entry which is preliminary data.</text>
</comment>
<keyword evidence="2" id="KW-1185">Reference proteome</keyword>
<proteinExistence type="predicted"/>
<dbReference type="Proteomes" id="UP001240236">
    <property type="component" value="Unassembled WGS sequence"/>
</dbReference>